<keyword evidence="15" id="KW-1185">Reference proteome</keyword>
<evidence type="ECO:0000256" key="11">
    <source>
        <dbReference type="SAM" id="MobiDB-lite"/>
    </source>
</evidence>
<dbReference type="InterPro" id="IPR018316">
    <property type="entry name" value="Tubulin/FtsZ_2-layer-sand-dom"/>
</dbReference>
<dbReference type="GO" id="GO:0032153">
    <property type="term" value="C:cell division site"/>
    <property type="evidence" value="ECO:0007669"/>
    <property type="project" value="UniProtKB-UniRule"/>
</dbReference>
<dbReference type="Pfam" id="PF00091">
    <property type="entry name" value="Tubulin"/>
    <property type="match status" value="1"/>
</dbReference>
<comment type="subcellular location">
    <subcellularLocation>
        <location evidence="8">Cytoplasm</location>
    </subcellularLocation>
    <text evidence="8">Assembles at midcell at the inner surface of the cytoplasmic membrane.</text>
</comment>
<feature type="domain" description="Tubulin/FtsZ GTPase" evidence="12">
    <location>
        <begin position="13"/>
        <end position="205"/>
    </location>
</feature>
<proteinExistence type="inferred from homology"/>
<dbReference type="GO" id="GO:0000917">
    <property type="term" value="P:division septum assembly"/>
    <property type="evidence" value="ECO:0007669"/>
    <property type="project" value="UniProtKB-KW"/>
</dbReference>
<feature type="binding site" evidence="8">
    <location>
        <begin position="21"/>
        <end position="25"/>
    </location>
    <ligand>
        <name>GTP</name>
        <dbReference type="ChEBI" id="CHEBI:37565"/>
    </ligand>
</feature>
<feature type="binding site" evidence="8">
    <location>
        <position position="187"/>
    </location>
    <ligand>
        <name>GTP</name>
        <dbReference type="ChEBI" id="CHEBI:37565"/>
    </ligand>
</feature>
<dbReference type="InterPro" id="IPR008280">
    <property type="entry name" value="Tub_FtsZ_C"/>
</dbReference>
<protein>
    <recommendedName>
        <fullName evidence="8 9">Cell division protein FtsZ</fullName>
    </recommendedName>
</protein>
<dbReference type="InterPro" id="IPR000158">
    <property type="entry name" value="Cell_div_FtsZ"/>
</dbReference>
<accession>A0A841U1M2</accession>
<dbReference type="Pfam" id="PF12327">
    <property type="entry name" value="FtsZ_C"/>
    <property type="match status" value="1"/>
</dbReference>
<comment type="subunit">
    <text evidence="8">Homodimer. Polymerizes to form a dynamic ring structure in a strictly GTP-dependent manner. Interacts directly with several other division proteins.</text>
</comment>
<evidence type="ECO:0000259" key="13">
    <source>
        <dbReference type="SMART" id="SM00865"/>
    </source>
</evidence>
<keyword evidence="7 8" id="KW-0131">Cell cycle</keyword>
<dbReference type="InterPro" id="IPR003008">
    <property type="entry name" value="Tubulin_FtsZ_GTPase"/>
</dbReference>
<gene>
    <name evidence="8 14" type="primary">ftsZ</name>
    <name evidence="14" type="ORF">H7B90_23870</name>
</gene>
<feature type="binding site" evidence="8">
    <location>
        <position position="143"/>
    </location>
    <ligand>
        <name>GTP</name>
        <dbReference type="ChEBI" id="CHEBI:37565"/>
    </ligand>
</feature>
<dbReference type="InterPro" id="IPR024757">
    <property type="entry name" value="FtsZ_C"/>
</dbReference>
<dbReference type="PROSITE" id="PS01134">
    <property type="entry name" value="FTSZ_1"/>
    <property type="match status" value="1"/>
</dbReference>
<evidence type="ECO:0000256" key="4">
    <source>
        <dbReference type="ARBA" id="ARBA00022741"/>
    </source>
</evidence>
<dbReference type="InterPro" id="IPR036525">
    <property type="entry name" value="Tubulin/FtsZ_GTPase_sf"/>
</dbReference>
<dbReference type="PROSITE" id="PS01135">
    <property type="entry name" value="FTSZ_2"/>
    <property type="match status" value="1"/>
</dbReference>
<dbReference type="EMBL" id="JACJVR010000092">
    <property type="protein sequence ID" value="MBB6694436.1"/>
    <property type="molecule type" value="Genomic_DNA"/>
</dbReference>
<dbReference type="GO" id="GO:0005525">
    <property type="term" value="F:GTP binding"/>
    <property type="evidence" value="ECO:0007669"/>
    <property type="project" value="UniProtKB-UniRule"/>
</dbReference>
<dbReference type="InterPro" id="IPR037103">
    <property type="entry name" value="Tubulin/FtsZ-like_C"/>
</dbReference>
<dbReference type="InterPro" id="IPR045061">
    <property type="entry name" value="FtsZ/CetZ"/>
</dbReference>
<feature type="region of interest" description="Disordered" evidence="11">
    <location>
        <begin position="317"/>
        <end position="390"/>
    </location>
</feature>
<dbReference type="GO" id="GO:0005737">
    <property type="term" value="C:cytoplasm"/>
    <property type="evidence" value="ECO:0007669"/>
    <property type="project" value="UniProtKB-SubCell"/>
</dbReference>
<evidence type="ECO:0000256" key="6">
    <source>
        <dbReference type="ARBA" id="ARBA00023210"/>
    </source>
</evidence>
<dbReference type="SMART" id="SM00864">
    <property type="entry name" value="Tubulin"/>
    <property type="match status" value="1"/>
</dbReference>
<dbReference type="PANTHER" id="PTHR30314:SF3">
    <property type="entry name" value="MITOCHONDRIAL DIVISION PROTEIN FSZA"/>
    <property type="match status" value="1"/>
</dbReference>
<organism evidence="14 15">
    <name type="scientific">Cohnella xylanilytica</name>
    <dbReference type="NCBI Taxonomy" id="557555"/>
    <lineage>
        <taxon>Bacteria</taxon>
        <taxon>Bacillati</taxon>
        <taxon>Bacillota</taxon>
        <taxon>Bacilli</taxon>
        <taxon>Bacillales</taxon>
        <taxon>Paenibacillaceae</taxon>
        <taxon>Cohnella</taxon>
    </lineage>
</organism>
<dbReference type="CDD" id="cd02201">
    <property type="entry name" value="FtsZ_type1"/>
    <property type="match status" value="1"/>
</dbReference>
<dbReference type="InterPro" id="IPR020805">
    <property type="entry name" value="Cell_div_FtsZ_CS"/>
</dbReference>
<comment type="caution">
    <text evidence="14">The sequence shown here is derived from an EMBL/GenBank/DDBJ whole genome shotgun (WGS) entry which is preliminary data.</text>
</comment>
<dbReference type="NCBIfam" id="TIGR00065">
    <property type="entry name" value="ftsZ"/>
    <property type="match status" value="1"/>
</dbReference>
<evidence type="ECO:0000313" key="15">
    <source>
        <dbReference type="Proteomes" id="UP000553776"/>
    </source>
</evidence>
<feature type="domain" description="Tubulin/FtsZ 2-layer sandwich" evidence="13">
    <location>
        <begin position="207"/>
        <end position="324"/>
    </location>
</feature>
<dbReference type="GO" id="GO:0003924">
    <property type="term" value="F:GTPase activity"/>
    <property type="evidence" value="ECO:0007669"/>
    <property type="project" value="UniProtKB-UniRule"/>
</dbReference>
<evidence type="ECO:0000256" key="8">
    <source>
        <dbReference type="HAMAP-Rule" id="MF_00909"/>
    </source>
</evidence>
<dbReference type="Gene3D" id="3.30.1330.20">
    <property type="entry name" value="Tubulin/FtsZ, C-terminal domain"/>
    <property type="match status" value="1"/>
</dbReference>
<evidence type="ECO:0000256" key="10">
    <source>
        <dbReference type="RuleBase" id="RU000631"/>
    </source>
</evidence>
<dbReference type="SUPFAM" id="SSF55307">
    <property type="entry name" value="Tubulin C-terminal domain-like"/>
    <property type="match status" value="1"/>
</dbReference>
<dbReference type="PANTHER" id="PTHR30314">
    <property type="entry name" value="CELL DIVISION PROTEIN FTSZ-RELATED"/>
    <property type="match status" value="1"/>
</dbReference>
<reference evidence="14 15" key="1">
    <citation type="submission" date="2020-08" db="EMBL/GenBank/DDBJ databases">
        <title>Cohnella phylogeny.</title>
        <authorList>
            <person name="Dunlap C."/>
        </authorList>
    </citation>
    <scope>NUCLEOTIDE SEQUENCE [LARGE SCALE GENOMIC DNA]</scope>
    <source>
        <strain evidence="14 15">DSM 25239</strain>
    </source>
</reference>
<keyword evidence="4 8" id="KW-0547">Nucleotide-binding</keyword>
<keyword evidence="6 8" id="KW-0717">Septation</keyword>
<dbReference type="Proteomes" id="UP000553776">
    <property type="component" value="Unassembled WGS sequence"/>
</dbReference>
<evidence type="ECO:0000313" key="14">
    <source>
        <dbReference type="EMBL" id="MBB6694436.1"/>
    </source>
</evidence>
<evidence type="ECO:0000256" key="1">
    <source>
        <dbReference type="ARBA" id="ARBA00009690"/>
    </source>
</evidence>
<keyword evidence="5 8" id="KW-0342">GTP-binding</keyword>
<comment type="function">
    <text evidence="8 10">Essential cell division protein that forms a contractile ring structure (Z ring) at the future cell division site. The regulation of the ring assembly controls the timing and the location of cell division. One of the functions of the FtsZ ring is to recruit other cell division proteins to the septum to produce a new cell wall between the dividing cells. Binds GTP and shows GTPase activity.</text>
</comment>
<evidence type="ECO:0000256" key="5">
    <source>
        <dbReference type="ARBA" id="ARBA00023134"/>
    </source>
</evidence>
<evidence type="ECO:0000256" key="9">
    <source>
        <dbReference type="NCBIfam" id="TIGR00065"/>
    </source>
</evidence>
<dbReference type="GO" id="GO:0043093">
    <property type="term" value="P:FtsZ-dependent cytokinesis"/>
    <property type="evidence" value="ECO:0007669"/>
    <property type="project" value="UniProtKB-UniRule"/>
</dbReference>
<keyword evidence="2 8" id="KW-0963">Cytoplasm</keyword>
<evidence type="ECO:0000256" key="7">
    <source>
        <dbReference type="ARBA" id="ARBA00023306"/>
    </source>
</evidence>
<comment type="similarity">
    <text evidence="1 8 10">Belongs to the FtsZ family.</text>
</comment>
<feature type="binding site" evidence="8">
    <location>
        <position position="139"/>
    </location>
    <ligand>
        <name>GTP</name>
        <dbReference type="ChEBI" id="CHEBI:37565"/>
    </ligand>
</feature>
<dbReference type="RefSeq" id="WP_185138403.1">
    <property type="nucleotide sequence ID" value="NZ_BORM01000014.1"/>
</dbReference>
<keyword evidence="3 8" id="KW-0132">Cell division</keyword>
<dbReference type="PRINTS" id="PR00423">
    <property type="entry name" value="CELLDVISFTSZ"/>
</dbReference>
<evidence type="ECO:0000256" key="2">
    <source>
        <dbReference type="ARBA" id="ARBA00022490"/>
    </source>
</evidence>
<dbReference type="SUPFAM" id="SSF52490">
    <property type="entry name" value="Tubulin nucleotide-binding domain-like"/>
    <property type="match status" value="1"/>
</dbReference>
<dbReference type="SMART" id="SM00865">
    <property type="entry name" value="Tubulin_C"/>
    <property type="match status" value="1"/>
</dbReference>
<dbReference type="HAMAP" id="MF_00909">
    <property type="entry name" value="FtsZ"/>
    <property type="match status" value="1"/>
</dbReference>
<sequence>MLEFDFEMEPLAKIKVIGVGGGGSNAVNRMIENGVKGVEFITVNTDAQALHLTKSEQKLQIGDKLTRGLGAGANPEVGKKAAEESREGIMNSLRGADMVFVTAGMGGGTGTGAAPVIAELAKEAGALTVGVVTRPFTFEGRKRSTQAEQGIEALKEKVDTLIVIPNDRLLEIVDKKTPMMEAFREADNVLKQAVQGISDLIAVPGLINLDFADVKTIMTERGSALMGIGVAAGENRAMEAAKKAIMSPLLETSIEGARGIIMNITGGSNLSLFEVNEAAEIVISASDPEVNMIFGASIDDSMKDEIKVTVIATGFEHRPQSRLAGNRVSPSQHSPHSSHSSHAQPSAPETHESRPASGGGNLRPFGSNNNLSGDQLDIPAFLRNRPRNDR</sequence>
<evidence type="ECO:0000256" key="3">
    <source>
        <dbReference type="ARBA" id="ARBA00022618"/>
    </source>
</evidence>
<feature type="compositionally biased region" description="Low complexity" evidence="11">
    <location>
        <begin position="329"/>
        <end position="348"/>
    </location>
</feature>
<dbReference type="AlphaFoldDB" id="A0A841U1M2"/>
<dbReference type="FunFam" id="3.40.50.1440:FF:000023">
    <property type="entry name" value="Cell division protein FtsZ"/>
    <property type="match status" value="1"/>
</dbReference>
<dbReference type="GO" id="GO:0051258">
    <property type="term" value="P:protein polymerization"/>
    <property type="evidence" value="ECO:0007669"/>
    <property type="project" value="UniProtKB-UniRule"/>
</dbReference>
<evidence type="ECO:0000259" key="12">
    <source>
        <dbReference type="SMART" id="SM00864"/>
    </source>
</evidence>
<dbReference type="Gene3D" id="3.40.50.1440">
    <property type="entry name" value="Tubulin/FtsZ, GTPase domain"/>
    <property type="match status" value="1"/>
</dbReference>
<name>A0A841U1M2_9BACL</name>
<feature type="binding site" evidence="8">
    <location>
        <begin position="108"/>
        <end position="110"/>
    </location>
    <ligand>
        <name>GTP</name>
        <dbReference type="ChEBI" id="CHEBI:37565"/>
    </ligand>
</feature>